<dbReference type="AlphaFoldDB" id="A0A7C1FIU8"/>
<dbReference type="NCBIfam" id="NF040560">
    <property type="entry name" value="CAS_Csx15"/>
    <property type="match status" value="1"/>
</dbReference>
<proteinExistence type="predicted"/>
<protein>
    <submittedName>
        <fullName evidence="1">Uncharacterized protein</fullName>
    </submittedName>
</protein>
<organism evidence="1">
    <name type="scientific">Caldilinea aerophila</name>
    <dbReference type="NCBI Taxonomy" id="133453"/>
    <lineage>
        <taxon>Bacteria</taxon>
        <taxon>Bacillati</taxon>
        <taxon>Chloroflexota</taxon>
        <taxon>Caldilineae</taxon>
        <taxon>Caldilineales</taxon>
        <taxon>Caldilineaceae</taxon>
        <taxon>Caldilinea</taxon>
    </lineage>
</organism>
<accession>A0A7C1FIU8</accession>
<sequence>MILLNFSHPITPSQQEQLETLTGQKIQRTIARMPQFDEERPFAPQIQALLEQVDLTPEEWQSAPLLVVLPSLNFIAAGLLAELHGRMGYFPPVVRTRPVAGSLPRRFEVAEILDLQAIRDAARHRR</sequence>
<gene>
    <name evidence="1" type="ORF">ENQ20_20405</name>
</gene>
<reference evidence="1" key="1">
    <citation type="journal article" date="2020" name="mSystems">
        <title>Genome- and Community-Level Interaction Insights into Carbon Utilization and Element Cycling Functions of Hydrothermarchaeota in Hydrothermal Sediment.</title>
        <authorList>
            <person name="Zhou Z."/>
            <person name="Liu Y."/>
            <person name="Xu W."/>
            <person name="Pan J."/>
            <person name="Luo Z.H."/>
            <person name="Li M."/>
        </authorList>
    </citation>
    <scope>NUCLEOTIDE SEQUENCE [LARGE SCALE GENOMIC DNA]</scope>
    <source>
        <strain evidence="1">SpSt-289</strain>
    </source>
</reference>
<comment type="caution">
    <text evidence="1">The sequence shown here is derived from an EMBL/GenBank/DDBJ whole genome shotgun (WGS) entry which is preliminary data.</text>
</comment>
<evidence type="ECO:0000313" key="1">
    <source>
        <dbReference type="EMBL" id="HDX33819.1"/>
    </source>
</evidence>
<dbReference type="EMBL" id="DSMG01000207">
    <property type="protein sequence ID" value="HDX33819.1"/>
    <property type="molecule type" value="Genomic_DNA"/>
</dbReference>
<name>A0A7C1FIU8_9CHLR</name>
<dbReference type="CDD" id="cd09766">
    <property type="entry name" value="Csx15_I-U"/>
    <property type="match status" value="1"/>
</dbReference>